<comment type="caution">
    <text evidence="2">The sequence shown here is derived from an EMBL/GenBank/DDBJ whole genome shotgun (WGS) entry which is preliminary data.</text>
</comment>
<organism evidence="2 3">
    <name type="scientific">Leeuwenhoekiella aestuarii</name>
    <dbReference type="NCBI Taxonomy" id="2249426"/>
    <lineage>
        <taxon>Bacteria</taxon>
        <taxon>Pseudomonadati</taxon>
        <taxon>Bacteroidota</taxon>
        <taxon>Flavobacteriia</taxon>
        <taxon>Flavobacteriales</taxon>
        <taxon>Flavobacteriaceae</taxon>
        <taxon>Leeuwenhoekiella</taxon>
    </lineage>
</organism>
<gene>
    <name evidence="2" type="ORF">DSM04_105181</name>
</gene>
<dbReference type="Gene3D" id="3.40.50.1110">
    <property type="entry name" value="SGNH hydrolase"/>
    <property type="match status" value="1"/>
</dbReference>
<dbReference type="CDD" id="cd04501">
    <property type="entry name" value="SGNH_hydrolase_like_4"/>
    <property type="match status" value="1"/>
</dbReference>
<dbReference type="InterPro" id="IPR051532">
    <property type="entry name" value="Ester_Hydrolysis_Enzymes"/>
</dbReference>
<dbReference type="Pfam" id="PF13472">
    <property type="entry name" value="Lipase_GDSL_2"/>
    <property type="match status" value="1"/>
</dbReference>
<dbReference type="AlphaFoldDB" id="A0A4Q0NR88"/>
<dbReference type="InterPro" id="IPR013830">
    <property type="entry name" value="SGNH_hydro"/>
</dbReference>
<dbReference type="Proteomes" id="UP000289821">
    <property type="component" value="Unassembled WGS sequence"/>
</dbReference>
<dbReference type="PANTHER" id="PTHR30383">
    <property type="entry name" value="THIOESTERASE 1/PROTEASE 1/LYSOPHOSPHOLIPASE L1"/>
    <property type="match status" value="1"/>
</dbReference>
<evidence type="ECO:0000259" key="1">
    <source>
        <dbReference type="Pfam" id="PF13472"/>
    </source>
</evidence>
<evidence type="ECO:0000313" key="3">
    <source>
        <dbReference type="Proteomes" id="UP000289821"/>
    </source>
</evidence>
<dbReference type="OrthoDB" id="9794725at2"/>
<dbReference type="SUPFAM" id="SSF52266">
    <property type="entry name" value="SGNH hydrolase"/>
    <property type="match status" value="1"/>
</dbReference>
<reference evidence="2 3" key="1">
    <citation type="submission" date="2018-07" db="EMBL/GenBank/DDBJ databases">
        <title>Leeuwenhoekiella genomics.</title>
        <authorList>
            <person name="Tahon G."/>
            <person name="Willems A."/>
        </authorList>
    </citation>
    <scope>NUCLEOTIDE SEQUENCE [LARGE SCALE GENOMIC DNA]</scope>
    <source>
        <strain evidence="2 3">R-50232</strain>
    </source>
</reference>
<feature type="domain" description="SGNH hydrolase-type esterase" evidence="1">
    <location>
        <begin position="52"/>
        <end position="215"/>
    </location>
</feature>
<sequence>MKKIVQLSTCVFFMVWGSVFNLKAQDWPNLKRYAEANAQIDTTNAKEDRVVFMGNSITEGWVNSNPDFFTKNNFIGRGISGQTTPQMLLRFRQDVIDLDPVAVVILAGTNDIAGNTGPMTNEQIVDNIISMAELAEANGIKVIVSSILPAAKYPWKPKVESVAPILKINTMLKYYCEGKGLVYLDYFSKMANEENGLPKNLSEDGVHPTEAGYKVMEPLALEALKKSLGN</sequence>
<dbReference type="GO" id="GO:0004622">
    <property type="term" value="F:phosphatidylcholine lysophospholipase activity"/>
    <property type="evidence" value="ECO:0007669"/>
    <property type="project" value="TreeGrafter"/>
</dbReference>
<proteinExistence type="predicted"/>
<protein>
    <submittedName>
        <fullName evidence="2">Lysophospholipase L1-like esterase</fullName>
    </submittedName>
</protein>
<keyword evidence="3" id="KW-1185">Reference proteome</keyword>
<accession>A0A4Q0NR88</accession>
<evidence type="ECO:0000313" key="2">
    <source>
        <dbReference type="EMBL" id="RXG13203.1"/>
    </source>
</evidence>
<dbReference type="EMBL" id="QOVI01000005">
    <property type="protein sequence ID" value="RXG13203.1"/>
    <property type="molecule type" value="Genomic_DNA"/>
</dbReference>
<dbReference type="RefSeq" id="WP_128761981.1">
    <property type="nucleotide sequence ID" value="NZ_QOVI01000005.1"/>
</dbReference>
<dbReference type="PANTHER" id="PTHR30383:SF5">
    <property type="entry name" value="SGNH HYDROLASE-TYPE ESTERASE DOMAIN-CONTAINING PROTEIN"/>
    <property type="match status" value="1"/>
</dbReference>
<name>A0A4Q0NR88_9FLAO</name>
<dbReference type="InterPro" id="IPR036514">
    <property type="entry name" value="SGNH_hydro_sf"/>
</dbReference>